<dbReference type="Pfam" id="PF02798">
    <property type="entry name" value="GST_N"/>
    <property type="match status" value="1"/>
</dbReference>
<dbReference type="Pfam" id="PF00043">
    <property type="entry name" value="GST_C"/>
    <property type="match status" value="1"/>
</dbReference>
<keyword evidence="6" id="KW-0808">Transferase</keyword>
<comment type="similarity">
    <text evidence="1 2">Belongs to the GST superfamily.</text>
</comment>
<dbReference type="Gene3D" id="3.40.30.10">
    <property type="entry name" value="Glutaredoxin"/>
    <property type="match status" value="1"/>
</dbReference>
<dbReference type="InterPro" id="IPR010987">
    <property type="entry name" value="Glutathione-S-Trfase_C-like"/>
</dbReference>
<keyword evidence="3" id="KW-1133">Transmembrane helix</keyword>
<feature type="domain" description="GST C-terminal" evidence="5">
    <location>
        <begin position="121"/>
        <end position="262"/>
    </location>
</feature>
<sequence length="266" mass="29989">ASSARPQDNRSLARSLQSLSMDISNTPYRLESSRAQRLLVLLEELNLKHEIKTYKRNKDGLAPESLKKIHPLGKSPAVEIELPGQTPFILAESGAIFEYLCKHFGEHLIPDKGADGEKGIESEEFRRNQYFMHYAEGSLMSLLAIAAVMLNIKKAPVPFFIKPITRMITSKIDEAFLKPNFETHFEFLEGQLKTSPHGGSYLCGKQVTEADFLMMFPIEIGKSWGALTPMKFPKLCGYLDLMEGRESYKAAERKVVEIEGSFKPVF</sequence>
<evidence type="ECO:0000259" key="4">
    <source>
        <dbReference type="PROSITE" id="PS50404"/>
    </source>
</evidence>
<name>A0A8H8R3P2_9HELO</name>
<keyword evidence="3" id="KW-0812">Transmembrane</keyword>
<dbReference type="OrthoDB" id="2098326at2759"/>
<evidence type="ECO:0000256" key="2">
    <source>
        <dbReference type="RuleBase" id="RU003494"/>
    </source>
</evidence>
<dbReference type="PANTHER" id="PTHR44051">
    <property type="entry name" value="GLUTATHIONE S-TRANSFERASE-RELATED"/>
    <property type="match status" value="1"/>
</dbReference>
<dbReference type="Gene3D" id="1.20.1050.10">
    <property type="match status" value="1"/>
</dbReference>
<comment type="caution">
    <text evidence="6">The sequence shown here is derived from an EMBL/GenBank/DDBJ whole genome shotgun (WGS) entry which is preliminary data.</text>
</comment>
<dbReference type="InterPro" id="IPR036282">
    <property type="entry name" value="Glutathione-S-Trfase_C_sf"/>
</dbReference>
<dbReference type="SUPFAM" id="SSF52833">
    <property type="entry name" value="Thioredoxin-like"/>
    <property type="match status" value="1"/>
</dbReference>
<evidence type="ECO:0000313" key="6">
    <source>
        <dbReference type="EMBL" id="TVY26910.1"/>
    </source>
</evidence>
<dbReference type="EMBL" id="QGMH01000059">
    <property type="protein sequence ID" value="TVY26910.1"/>
    <property type="molecule type" value="Genomic_DNA"/>
</dbReference>
<dbReference type="GO" id="GO:0016740">
    <property type="term" value="F:transferase activity"/>
    <property type="evidence" value="ECO:0007669"/>
    <property type="project" value="UniProtKB-KW"/>
</dbReference>
<dbReference type="InterPro" id="IPR036249">
    <property type="entry name" value="Thioredoxin-like_sf"/>
</dbReference>
<dbReference type="InterPro" id="IPR004045">
    <property type="entry name" value="Glutathione_S-Trfase_N"/>
</dbReference>
<dbReference type="RefSeq" id="XP_031005698.1">
    <property type="nucleotide sequence ID" value="XM_031149791.1"/>
</dbReference>
<accession>A0A8H8R3P2</accession>
<reference evidence="6 7" key="1">
    <citation type="submission" date="2018-05" db="EMBL/GenBank/DDBJ databases">
        <title>Genome sequencing and assembly of the regulated plant pathogen Lachnellula willkommii and related sister species for the development of diagnostic species identification markers.</title>
        <authorList>
            <person name="Giroux E."/>
            <person name="Bilodeau G."/>
        </authorList>
    </citation>
    <scope>NUCLEOTIDE SEQUENCE [LARGE SCALE GENOMIC DNA]</scope>
    <source>
        <strain evidence="6 7">CBS 185.66</strain>
    </source>
</reference>
<dbReference type="SUPFAM" id="SSF47616">
    <property type="entry name" value="GST C-terminal domain-like"/>
    <property type="match status" value="1"/>
</dbReference>
<evidence type="ECO:0000313" key="7">
    <source>
        <dbReference type="Proteomes" id="UP000431533"/>
    </source>
</evidence>
<feature type="domain" description="GST N-terminal" evidence="4">
    <location>
        <begin position="22"/>
        <end position="108"/>
    </location>
</feature>
<dbReference type="GeneID" id="41985034"/>
<evidence type="ECO:0000256" key="3">
    <source>
        <dbReference type="SAM" id="Phobius"/>
    </source>
</evidence>
<gene>
    <name evidence="6" type="primary">GTT1_0</name>
    <name evidence="6" type="ORF">LHYA1_G004836</name>
</gene>
<dbReference type="InterPro" id="IPR040079">
    <property type="entry name" value="Glutathione_S-Trfase"/>
</dbReference>
<dbReference type="AlphaFoldDB" id="A0A8H8R3P2"/>
<dbReference type="PROSITE" id="PS50405">
    <property type="entry name" value="GST_CTER"/>
    <property type="match status" value="1"/>
</dbReference>
<feature type="non-terminal residue" evidence="6">
    <location>
        <position position="266"/>
    </location>
</feature>
<feature type="transmembrane region" description="Helical" evidence="3">
    <location>
        <begin position="131"/>
        <end position="152"/>
    </location>
</feature>
<dbReference type="InterPro" id="IPR004046">
    <property type="entry name" value="GST_C"/>
</dbReference>
<evidence type="ECO:0000259" key="5">
    <source>
        <dbReference type="PROSITE" id="PS50405"/>
    </source>
</evidence>
<keyword evidence="3" id="KW-0472">Membrane</keyword>
<dbReference type="SFLD" id="SFLDG00358">
    <property type="entry name" value="Main_(cytGST)"/>
    <property type="match status" value="1"/>
</dbReference>
<dbReference type="PROSITE" id="PS50404">
    <property type="entry name" value="GST_NTER"/>
    <property type="match status" value="1"/>
</dbReference>
<dbReference type="PANTHER" id="PTHR44051:SF9">
    <property type="entry name" value="GLUTATHIONE S-TRANSFERASE 1"/>
    <property type="match status" value="1"/>
</dbReference>
<evidence type="ECO:0000256" key="1">
    <source>
        <dbReference type="ARBA" id="ARBA00007409"/>
    </source>
</evidence>
<protein>
    <submittedName>
        <fullName evidence="6">Glutathione S-transferase</fullName>
    </submittedName>
</protein>
<dbReference type="SFLD" id="SFLDS00019">
    <property type="entry name" value="Glutathione_Transferase_(cytos"/>
    <property type="match status" value="1"/>
</dbReference>
<keyword evidence="7" id="KW-1185">Reference proteome</keyword>
<proteinExistence type="inferred from homology"/>
<organism evidence="6 7">
    <name type="scientific">Lachnellula hyalina</name>
    <dbReference type="NCBI Taxonomy" id="1316788"/>
    <lineage>
        <taxon>Eukaryota</taxon>
        <taxon>Fungi</taxon>
        <taxon>Dikarya</taxon>
        <taxon>Ascomycota</taxon>
        <taxon>Pezizomycotina</taxon>
        <taxon>Leotiomycetes</taxon>
        <taxon>Helotiales</taxon>
        <taxon>Lachnaceae</taxon>
        <taxon>Lachnellula</taxon>
    </lineage>
</organism>
<dbReference type="Proteomes" id="UP000431533">
    <property type="component" value="Unassembled WGS sequence"/>
</dbReference>